<dbReference type="EnsemblPlants" id="EMT14739">
    <property type="protein sequence ID" value="EMT14739"/>
    <property type="gene ID" value="F775_31342"/>
</dbReference>
<name>R7W9Z0_AEGTA</name>
<feature type="compositionally biased region" description="Basic and acidic residues" evidence="1">
    <location>
        <begin position="114"/>
        <end position="124"/>
    </location>
</feature>
<dbReference type="PANTHER" id="PTHR36385">
    <property type="entry name" value="OS07G0562900 PROTEIN"/>
    <property type="match status" value="1"/>
</dbReference>
<organism evidence="2">
    <name type="scientific">Aegilops tauschii</name>
    <name type="common">Tausch's goatgrass</name>
    <name type="synonym">Aegilops squarrosa</name>
    <dbReference type="NCBI Taxonomy" id="37682"/>
    <lineage>
        <taxon>Eukaryota</taxon>
        <taxon>Viridiplantae</taxon>
        <taxon>Streptophyta</taxon>
        <taxon>Embryophyta</taxon>
        <taxon>Tracheophyta</taxon>
        <taxon>Spermatophyta</taxon>
        <taxon>Magnoliopsida</taxon>
        <taxon>Liliopsida</taxon>
        <taxon>Poales</taxon>
        <taxon>Poaceae</taxon>
        <taxon>BOP clade</taxon>
        <taxon>Pooideae</taxon>
        <taxon>Triticodae</taxon>
        <taxon>Triticeae</taxon>
        <taxon>Triticinae</taxon>
        <taxon>Aegilops</taxon>
    </lineage>
</organism>
<accession>R7W9Z0</accession>
<dbReference type="PANTHER" id="PTHR36385:SF1">
    <property type="entry name" value="OS07G0562900 PROTEIN"/>
    <property type="match status" value="1"/>
</dbReference>
<dbReference type="AlphaFoldDB" id="R7W9Z0"/>
<evidence type="ECO:0000256" key="1">
    <source>
        <dbReference type="SAM" id="MobiDB-lite"/>
    </source>
</evidence>
<feature type="region of interest" description="Disordered" evidence="1">
    <location>
        <begin position="1"/>
        <end position="54"/>
    </location>
</feature>
<feature type="compositionally biased region" description="Low complexity" evidence="1">
    <location>
        <begin position="21"/>
        <end position="35"/>
    </location>
</feature>
<feature type="compositionally biased region" description="Basic residues" evidence="1">
    <location>
        <begin position="1"/>
        <end position="10"/>
    </location>
</feature>
<sequence length="141" mass="15234">MAKGRNKNKSKNGAGTAAMDTSEGAPAASTAAEAPQPMDTSEGKQASSSSAALSSINRACASKRLYLLFQQGEKENRYRSWAAGAEIKRKIKKGVQPKRTKNVRKMKAVARAISKTEKSEEKVLKAKSKKSRIQSAKSLYD</sequence>
<evidence type="ECO:0000313" key="2">
    <source>
        <dbReference type="EnsemblPlants" id="EMT14739"/>
    </source>
</evidence>
<reference evidence="2" key="1">
    <citation type="submission" date="2015-06" db="UniProtKB">
        <authorList>
            <consortium name="EnsemblPlants"/>
        </authorList>
    </citation>
    <scope>IDENTIFICATION</scope>
</reference>
<protein>
    <submittedName>
        <fullName evidence="2">Uncharacterized protein</fullName>
    </submittedName>
</protein>
<feature type="region of interest" description="Disordered" evidence="1">
    <location>
        <begin position="111"/>
        <end position="141"/>
    </location>
</feature>
<proteinExistence type="predicted"/>